<dbReference type="STRING" id="1089455.MOPEL_087_00030"/>
<feature type="transmembrane region" description="Helical" evidence="1">
    <location>
        <begin position="132"/>
        <end position="153"/>
    </location>
</feature>
<feature type="domain" description="DUF1648" evidence="2">
    <location>
        <begin position="142"/>
        <end position="188"/>
    </location>
</feature>
<keyword evidence="1" id="KW-1133">Transmembrane helix</keyword>
<dbReference type="Pfam" id="PF19124">
    <property type="entry name" value="DUF5808"/>
    <property type="match status" value="1"/>
</dbReference>
<sequence>MSFALAIQVLAIGVLSALVPAMSRQTTPLGVSIPSGFVRHPVVTSAVRIYEALTGATTLLILISLLILPAGWLEPAFALAPLAVLGGSTGAYVWQRRRIIAAKEADRWYDGRAVGITADLTGSAPRDTGASVWPALIGVICLVATIGYGFTIYDRMPDPFPAHTGALGEPDRWVPKTPFEAFFSPGLALIVLVFILGLLWWMPRRPQRGLPDGDATAATARRAIHDHTTLVVVTWIGLILGIGASALSLLQWWSRFGTPTAITYAVMMTAAMAAVVLPVLKALPNLKQIDASARPGHDAESPDDDRHWKLGLLYINRDDPALMVPKRGGMGTTINLGHPAGMVFGVAVLMLLAWSIANGG</sequence>
<dbReference type="RefSeq" id="WP_009482850.1">
    <property type="nucleotide sequence ID" value="NZ_BAFE01000065.1"/>
</dbReference>
<feature type="transmembrane region" description="Helical" evidence="1">
    <location>
        <begin position="262"/>
        <end position="280"/>
    </location>
</feature>
<dbReference type="PANTHER" id="PTHR37810">
    <property type="entry name" value="IMMUNITY PROTEIN SDPI"/>
    <property type="match status" value="1"/>
</dbReference>
<dbReference type="AlphaFoldDB" id="H5UT94"/>
<proteinExistence type="predicted"/>
<evidence type="ECO:0000259" key="2">
    <source>
        <dbReference type="Pfam" id="PF07853"/>
    </source>
</evidence>
<reference evidence="4 5" key="1">
    <citation type="submission" date="2012-02" db="EMBL/GenBank/DDBJ databases">
        <title>Whole genome shotgun sequence of Mobilicoccus pelagius NBRC 104925.</title>
        <authorList>
            <person name="Yoshida Y."/>
            <person name="Hosoyama A."/>
            <person name="Tsuchikane K."/>
            <person name="Katsumata H."/>
            <person name="Yamazaki S."/>
            <person name="Fujita N."/>
        </authorList>
    </citation>
    <scope>NUCLEOTIDE SEQUENCE [LARGE SCALE GENOMIC DNA]</scope>
    <source>
        <strain evidence="4 5">NBRC 104925</strain>
    </source>
</reference>
<feature type="transmembrane region" description="Helical" evidence="1">
    <location>
        <begin position="336"/>
        <end position="357"/>
    </location>
</feature>
<evidence type="ECO:0000313" key="4">
    <source>
        <dbReference type="EMBL" id="GAB48952.1"/>
    </source>
</evidence>
<dbReference type="EMBL" id="BAFE01000065">
    <property type="protein sequence ID" value="GAB48952.1"/>
    <property type="molecule type" value="Genomic_DNA"/>
</dbReference>
<name>H5UT94_9MICO</name>
<feature type="transmembrane region" description="Helical" evidence="1">
    <location>
        <begin position="230"/>
        <end position="250"/>
    </location>
</feature>
<gene>
    <name evidence="4" type="ORF">MOPEL_087_00030</name>
</gene>
<dbReference type="GO" id="GO:0009636">
    <property type="term" value="P:response to toxic substance"/>
    <property type="evidence" value="ECO:0007669"/>
    <property type="project" value="TreeGrafter"/>
</dbReference>
<feature type="domain" description="DUF5808" evidence="3">
    <location>
        <begin position="317"/>
        <end position="341"/>
    </location>
</feature>
<feature type="transmembrane region" description="Helical" evidence="1">
    <location>
        <begin position="47"/>
        <end position="68"/>
    </location>
</feature>
<dbReference type="InterPro" id="IPR012867">
    <property type="entry name" value="DUF1648"/>
</dbReference>
<evidence type="ECO:0000259" key="3">
    <source>
        <dbReference type="Pfam" id="PF19124"/>
    </source>
</evidence>
<evidence type="ECO:0008006" key="6">
    <source>
        <dbReference type="Google" id="ProtNLM"/>
    </source>
</evidence>
<keyword evidence="1" id="KW-0472">Membrane</keyword>
<evidence type="ECO:0000256" key="1">
    <source>
        <dbReference type="SAM" id="Phobius"/>
    </source>
</evidence>
<dbReference type="OrthoDB" id="9808690at2"/>
<keyword evidence="1" id="KW-0812">Transmembrane</keyword>
<accession>H5UT94</accession>
<organism evidence="4 5">
    <name type="scientific">Mobilicoccus pelagius NBRC 104925</name>
    <dbReference type="NCBI Taxonomy" id="1089455"/>
    <lineage>
        <taxon>Bacteria</taxon>
        <taxon>Bacillati</taxon>
        <taxon>Actinomycetota</taxon>
        <taxon>Actinomycetes</taxon>
        <taxon>Micrococcales</taxon>
        <taxon>Dermatophilaceae</taxon>
        <taxon>Mobilicoccus</taxon>
    </lineage>
</organism>
<dbReference type="Pfam" id="PF07853">
    <property type="entry name" value="DUF1648"/>
    <property type="match status" value="1"/>
</dbReference>
<protein>
    <recommendedName>
        <fullName evidence="6">DUF1648 domain-containing protein</fullName>
    </recommendedName>
</protein>
<comment type="caution">
    <text evidence="4">The sequence shown here is derived from an EMBL/GenBank/DDBJ whole genome shotgun (WGS) entry which is preliminary data.</text>
</comment>
<dbReference type="eggNOG" id="COG4194">
    <property type="taxonomic scope" value="Bacteria"/>
</dbReference>
<keyword evidence="5" id="KW-1185">Reference proteome</keyword>
<feature type="transmembrane region" description="Helical" evidence="1">
    <location>
        <begin position="182"/>
        <end position="201"/>
    </location>
</feature>
<dbReference type="InterPro" id="IPR043831">
    <property type="entry name" value="DUF5808"/>
</dbReference>
<dbReference type="Proteomes" id="UP000004367">
    <property type="component" value="Unassembled WGS sequence"/>
</dbReference>
<dbReference type="PANTHER" id="PTHR37810:SF5">
    <property type="entry name" value="IMMUNITY PROTEIN SDPI"/>
    <property type="match status" value="1"/>
</dbReference>
<evidence type="ECO:0000313" key="5">
    <source>
        <dbReference type="Proteomes" id="UP000004367"/>
    </source>
</evidence>